<dbReference type="EMBL" id="JADFUA010000013">
    <property type="protein sequence ID" value="MBE9610810.1"/>
    <property type="molecule type" value="Genomic_DNA"/>
</dbReference>
<dbReference type="AlphaFoldDB" id="A0A8J7FJZ8"/>
<evidence type="ECO:0000313" key="1">
    <source>
        <dbReference type="EMBL" id="MBE9610810.1"/>
    </source>
</evidence>
<dbReference type="InterPro" id="IPR036249">
    <property type="entry name" value="Thioredoxin-like_sf"/>
</dbReference>
<dbReference type="RefSeq" id="WP_194117357.1">
    <property type="nucleotide sequence ID" value="NZ_JADFUA010000013.1"/>
</dbReference>
<protein>
    <submittedName>
        <fullName evidence="1">DsbA family protein</fullName>
    </submittedName>
</protein>
<comment type="caution">
    <text evidence="1">The sequence shown here is derived from an EMBL/GenBank/DDBJ whole genome shotgun (WGS) entry which is preliminary data.</text>
</comment>
<dbReference type="Proteomes" id="UP000604481">
    <property type="component" value="Unassembled WGS sequence"/>
</dbReference>
<proteinExistence type="predicted"/>
<gene>
    <name evidence="1" type="ORF">INR99_15835</name>
</gene>
<dbReference type="Gene3D" id="3.40.30.10">
    <property type="entry name" value="Glutaredoxin"/>
    <property type="match status" value="1"/>
</dbReference>
<reference evidence="1 2" key="1">
    <citation type="submission" date="2020-10" db="EMBL/GenBank/DDBJ databases">
        <title>The genome sequence of Chitinilyticum litopenaei 4Y14.</title>
        <authorList>
            <person name="Liu Y."/>
        </authorList>
    </citation>
    <scope>NUCLEOTIDE SEQUENCE [LARGE SCALE GENOMIC DNA]</scope>
    <source>
        <strain evidence="1 2">4Y14</strain>
    </source>
</reference>
<sequence length="197" mass="22006">MPIPSEFVLIVDPWCGWCYGAQPGLQRLREEDPQARWTLLPSGLFCQPSFPDAERRAYFWRNDRQIATRTGQPFSDAYREHILGDDQQGFDSSLATLTWHLLSEVQPEAALDILHAVQQLRYVAGDVSLAAHATLAGRFGCDPQWLAAQLAAGWPPALHAQVQQARQLMQEHQLFGVPALLGRLNGQLQALPGQMLI</sequence>
<name>A0A8J7FJZ8_9NEIS</name>
<keyword evidence="2" id="KW-1185">Reference proteome</keyword>
<accession>A0A8J7FJZ8</accession>
<dbReference type="SUPFAM" id="SSF52833">
    <property type="entry name" value="Thioredoxin-like"/>
    <property type="match status" value="1"/>
</dbReference>
<evidence type="ECO:0000313" key="2">
    <source>
        <dbReference type="Proteomes" id="UP000604481"/>
    </source>
</evidence>
<organism evidence="1 2">
    <name type="scientific">Chitinilyticum piscinae</name>
    <dbReference type="NCBI Taxonomy" id="2866724"/>
    <lineage>
        <taxon>Bacteria</taxon>
        <taxon>Pseudomonadati</taxon>
        <taxon>Pseudomonadota</taxon>
        <taxon>Betaproteobacteria</taxon>
        <taxon>Neisseriales</taxon>
        <taxon>Chitinibacteraceae</taxon>
        <taxon>Chitinilyticum</taxon>
    </lineage>
</organism>